<protein>
    <submittedName>
        <fullName evidence="3">Tripartite tricarboxylate transporter substrate binding protein</fullName>
    </submittedName>
</protein>
<dbReference type="AlphaFoldDB" id="A0A9X1ILQ4"/>
<name>A0A9X1ILQ4_9PROT</name>
<dbReference type="PANTHER" id="PTHR42928">
    <property type="entry name" value="TRICARBOXYLATE-BINDING PROTEIN"/>
    <property type="match status" value="1"/>
</dbReference>
<evidence type="ECO:0000313" key="3">
    <source>
        <dbReference type="EMBL" id="MCB4825440.1"/>
    </source>
</evidence>
<organism evidence="3 4">
    <name type="scientific">Roseicella aerolata</name>
    <dbReference type="NCBI Taxonomy" id="2883479"/>
    <lineage>
        <taxon>Bacteria</taxon>
        <taxon>Pseudomonadati</taxon>
        <taxon>Pseudomonadota</taxon>
        <taxon>Alphaproteobacteria</taxon>
        <taxon>Acetobacterales</taxon>
        <taxon>Roseomonadaceae</taxon>
        <taxon>Roseicella</taxon>
    </lineage>
</organism>
<proteinExistence type="inferred from homology"/>
<dbReference type="Proteomes" id="UP001139311">
    <property type="component" value="Unassembled WGS sequence"/>
</dbReference>
<gene>
    <name evidence="3" type="ORF">LHA35_27400</name>
</gene>
<dbReference type="EMBL" id="JAJAQI010000098">
    <property type="protein sequence ID" value="MCB4825440.1"/>
    <property type="molecule type" value="Genomic_DNA"/>
</dbReference>
<comment type="caution">
    <text evidence="3">The sequence shown here is derived from an EMBL/GenBank/DDBJ whole genome shotgun (WGS) entry which is preliminary data.</text>
</comment>
<dbReference type="PIRSF" id="PIRSF017082">
    <property type="entry name" value="YflP"/>
    <property type="match status" value="1"/>
</dbReference>
<evidence type="ECO:0000313" key="4">
    <source>
        <dbReference type="Proteomes" id="UP001139311"/>
    </source>
</evidence>
<keyword evidence="2" id="KW-0732">Signal</keyword>
<reference evidence="3" key="1">
    <citation type="submission" date="2021-10" db="EMBL/GenBank/DDBJ databases">
        <title>Roseicella aerolatum sp. nov., isolated from aerosols of e-waste dismantling site.</title>
        <authorList>
            <person name="Qin T."/>
        </authorList>
    </citation>
    <scope>NUCLEOTIDE SEQUENCE</scope>
    <source>
        <strain evidence="3">GB24</strain>
    </source>
</reference>
<keyword evidence="4" id="KW-1185">Reference proteome</keyword>
<feature type="signal peptide" evidence="2">
    <location>
        <begin position="1"/>
        <end position="22"/>
    </location>
</feature>
<accession>A0A9X1ILQ4</accession>
<dbReference type="Pfam" id="PF03401">
    <property type="entry name" value="TctC"/>
    <property type="match status" value="1"/>
</dbReference>
<evidence type="ECO:0000256" key="2">
    <source>
        <dbReference type="SAM" id="SignalP"/>
    </source>
</evidence>
<dbReference type="PANTHER" id="PTHR42928:SF5">
    <property type="entry name" value="BLR1237 PROTEIN"/>
    <property type="match status" value="1"/>
</dbReference>
<dbReference type="SUPFAM" id="SSF53850">
    <property type="entry name" value="Periplasmic binding protein-like II"/>
    <property type="match status" value="1"/>
</dbReference>
<dbReference type="InterPro" id="IPR042100">
    <property type="entry name" value="Bug_dom1"/>
</dbReference>
<evidence type="ECO:0000256" key="1">
    <source>
        <dbReference type="ARBA" id="ARBA00006987"/>
    </source>
</evidence>
<dbReference type="InterPro" id="IPR005064">
    <property type="entry name" value="BUG"/>
</dbReference>
<dbReference type="RefSeq" id="WP_226614356.1">
    <property type="nucleotide sequence ID" value="NZ_JAJAQI010000098.1"/>
</dbReference>
<feature type="chain" id="PRO_5040981992" evidence="2">
    <location>
        <begin position="23"/>
        <end position="323"/>
    </location>
</feature>
<comment type="similarity">
    <text evidence="1">Belongs to the UPF0065 (bug) family.</text>
</comment>
<dbReference type="Gene3D" id="3.40.190.150">
    <property type="entry name" value="Bordetella uptake gene, domain 1"/>
    <property type="match status" value="1"/>
</dbReference>
<dbReference type="Gene3D" id="3.40.190.10">
    <property type="entry name" value="Periplasmic binding protein-like II"/>
    <property type="match status" value="1"/>
</dbReference>
<dbReference type="CDD" id="cd07012">
    <property type="entry name" value="PBP2_Bug_TTT"/>
    <property type="match status" value="1"/>
</dbReference>
<sequence>MMPTRRAALAATLAAMPLAVHAQWSPDRPVRWLVGYPAGGGTDVLARLLANGMAQRLGQPVVVENRPGAATNIAAEAAARAEPDGHTVFTAGNETLVFNPALYRNLSFDLDRDLRPLGLMARFHLVVAVRNASPATTLRALLDRAKAEPGRVDYGSPGIGSPHHLAMERLARDSGVRFNHVPYRGMAPVLNDLMAGTVEAAVVDVAAGGEALRSGRIRPLAVCSPARHPTLPEVPTVAEAAGLGGFEAYAWQGLTAPARTPEAAAARLAQALSETLAEAPVQARMREIGLEPLTGGAAEYRALIEADRAIYWPLIRELGLRLD</sequence>